<dbReference type="EMBL" id="BX571871">
    <property type="protein sequence ID" value="CAE16068.1"/>
    <property type="molecule type" value="Genomic_DNA"/>
</dbReference>
<reference evidence="4" key="2">
    <citation type="journal article" date="2003" name="Nat. Biotechnol.">
        <title>The genome sequence of the entomopathogenic bacterium Photorhabdus luminescens.</title>
        <authorList>
            <person name="Duchaud E."/>
            <person name="Rusniok C."/>
            <person name="Frangeul L."/>
            <person name="Buchrieser C."/>
            <person name="Givaudan A."/>
            <person name="Taourit S."/>
            <person name="Bocs S."/>
            <person name="Boursaux-Eude C."/>
            <person name="Chandler M."/>
            <person name="Charles J.-F."/>
            <person name="Dassa E."/>
            <person name="Derose R."/>
            <person name="Derzelle S."/>
            <person name="Freyssinet G."/>
            <person name="Gaudriault S."/>
            <person name="Medigue C."/>
            <person name="Lanois A."/>
            <person name="Powell K."/>
            <person name="Siguier P."/>
            <person name="Vincent R."/>
            <person name="Wingate V."/>
            <person name="Zouine M."/>
            <person name="Glaser P."/>
            <person name="Boemare N."/>
            <person name="Danchin A."/>
            <person name="Kunst F."/>
        </authorList>
    </citation>
    <scope>NUCLEOTIDE SEQUENCE [LARGE SCALE GENOMIC DNA]</scope>
    <source>
        <strain evidence="4">DSM 15139 / CIP 105565 / TT01</strain>
    </source>
</reference>
<dbReference type="KEGG" id="plu:plu3695"/>
<dbReference type="AlphaFoldDB" id="Q7M784"/>
<dbReference type="HOGENOM" id="CLU_1823552_0_0_6"/>
<organism evidence="2 4">
    <name type="scientific">Photorhabdus laumondii subsp. laumondii (strain DSM 15139 / CIP 105565 / TT01)</name>
    <name type="common">Photorhabdus luminescens subsp. laumondii</name>
    <dbReference type="NCBI Taxonomy" id="243265"/>
    <lineage>
        <taxon>Bacteria</taxon>
        <taxon>Pseudomonadati</taxon>
        <taxon>Pseudomonadota</taxon>
        <taxon>Gammaproteobacteria</taxon>
        <taxon>Enterobacterales</taxon>
        <taxon>Morganellaceae</taxon>
        <taxon>Photorhabdus</taxon>
    </lineage>
</organism>
<keyword evidence="4" id="KW-1185">Reference proteome</keyword>
<dbReference type="Proteomes" id="UP000002514">
    <property type="component" value="Chromosome"/>
</dbReference>
<evidence type="ECO:0000313" key="3">
    <source>
        <dbReference type="EMBL" id="CAE16068.1"/>
    </source>
</evidence>
<gene>
    <name evidence="2" type="ordered locus">plu1358</name>
    <name evidence="3" type="ordered locus">plu3695</name>
</gene>
<accession>Q7M784</accession>
<feature type="region of interest" description="Disordered" evidence="1">
    <location>
        <begin position="1"/>
        <end position="60"/>
    </location>
</feature>
<evidence type="ECO:0000313" key="4">
    <source>
        <dbReference type="Proteomes" id="UP000002514"/>
    </source>
</evidence>
<proteinExistence type="predicted"/>
<feature type="region of interest" description="Disordered" evidence="1">
    <location>
        <begin position="91"/>
        <end position="111"/>
    </location>
</feature>
<reference evidence="2" key="1">
    <citation type="journal article" date="2003" name="Nat. Biotechnol.">
        <title>Complete genome sequence of the entomapathogenic bacterium Photorhabdus luminescens.</title>
        <authorList>
            <person name="Duchaud E."/>
            <person name="Rusniok C."/>
            <person name="Frangeul L."/>
            <person name="Buchrieser C."/>
            <person name="Taourit S."/>
            <person name="Bocs S."/>
            <person name="Boursaux-Eude C."/>
            <person name="Chandler M."/>
            <person name="Dassa E."/>
            <person name="Derose R."/>
            <person name="Derzelle S."/>
            <person name="Freyssinet G."/>
            <person name="Gaudriault S."/>
            <person name="Givaudan A."/>
            <person name="Glaser P."/>
            <person name="Medigue C."/>
            <person name="Lanois A."/>
            <person name="Powell K."/>
            <person name="Siguier P."/>
            <person name="Wingate V."/>
            <person name="Zouine M."/>
            <person name="Boemare N."/>
            <person name="Danchin A."/>
            <person name="Kunst F."/>
        </authorList>
    </citation>
    <scope>NUCLEOTIDE SEQUENCE</scope>
    <source>
        <strain evidence="2">TTO1</strain>
    </source>
</reference>
<evidence type="ECO:0000313" key="2">
    <source>
        <dbReference type="EMBL" id="CAE13651.1"/>
    </source>
</evidence>
<dbReference type="STRING" id="243265.plu1358"/>
<name>Q7M784_PHOLL</name>
<sequence length="141" mass="15392">MPCQRPANNPEGRSACGLRSLTSPRPNPAALAAPGSQSQAPCSFPCSPSPPRAAPGGFPEQNKTAWSCKVIRKPKPQCLRASQGRRLRALCRPRPQNGHPPPKRVGRRSPVAEEGATLTRVRREKPAFGGEKRVRGFWVRR</sequence>
<evidence type="ECO:0000256" key="1">
    <source>
        <dbReference type="SAM" id="MobiDB-lite"/>
    </source>
</evidence>
<feature type="compositionally biased region" description="Low complexity" evidence="1">
    <location>
        <begin position="36"/>
        <end position="46"/>
    </location>
</feature>
<dbReference type="KEGG" id="plu:plu1358"/>
<dbReference type="EMBL" id="BX571863">
    <property type="protein sequence ID" value="CAE13651.1"/>
    <property type="molecule type" value="Genomic_DNA"/>
</dbReference>
<protein>
    <submittedName>
        <fullName evidence="3">Photorhabdus luminescens subsp. laumondii TTO1 complete genome segment 13/17</fullName>
    </submittedName>
    <submittedName>
        <fullName evidence="2">Photorhabdus luminescens subsp. laumondii TTO1 complete genome segment 5/17</fullName>
    </submittedName>
</protein>